<name>A0A0F9AQJ6_9ZZZZ</name>
<dbReference type="EMBL" id="LAZR01053439">
    <property type="protein sequence ID" value="KKK80744.1"/>
    <property type="molecule type" value="Genomic_DNA"/>
</dbReference>
<reference evidence="1" key="1">
    <citation type="journal article" date="2015" name="Nature">
        <title>Complex archaea that bridge the gap between prokaryotes and eukaryotes.</title>
        <authorList>
            <person name="Spang A."/>
            <person name="Saw J.H."/>
            <person name="Jorgensen S.L."/>
            <person name="Zaremba-Niedzwiedzka K."/>
            <person name="Martijn J."/>
            <person name="Lind A.E."/>
            <person name="van Eijk R."/>
            <person name="Schleper C."/>
            <person name="Guy L."/>
            <person name="Ettema T.J."/>
        </authorList>
    </citation>
    <scope>NUCLEOTIDE SEQUENCE</scope>
</reference>
<accession>A0A0F9AQJ6</accession>
<comment type="caution">
    <text evidence="1">The sequence shown here is derived from an EMBL/GenBank/DDBJ whole genome shotgun (WGS) entry which is preliminary data.</text>
</comment>
<proteinExistence type="predicted"/>
<organism evidence="1">
    <name type="scientific">marine sediment metagenome</name>
    <dbReference type="NCBI Taxonomy" id="412755"/>
    <lineage>
        <taxon>unclassified sequences</taxon>
        <taxon>metagenomes</taxon>
        <taxon>ecological metagenomes</taxon>
    </lineage>
</organism>
<protein>
    <submittedName>
        <fullName evidence="1">Uncharacterized protein</fullName>
    </submittedName>
</protein>
<sequence>MSKTDLREKDDIFIVKVTGTRSRIINVPDAVCEFSNISSGVILKLKILEIKFENKKKAFKVQADGR</sequence>
<dbReference type="AlphaFoldDB" id="A0A0F9AQJ6"/>
<evidence type="ECO:0000313" key="1">
    <source>
        <dbReference type="EMBL" id="KKK80744.1"/>
    </source>
</evidence>
<gene>
    <name evidence="1" type="ORF">LCGC14_2820410</name>
</gene>